<dbReference type="AlphaFoldDB" id="A0AA87ZWI8"/>
<comment type="caution">
    <text evidence="2">The sequence shown here is derived from an EMBL/GenBank/DDBJ whole genome shotgun (WGS) entry which is preliminary data.</text>
</comment>
<dbReference type="Proteomes" id="UP001187192">
    <property type="component" value="Unassembled WGS sequence"/>
</dbReference>
<evidence type="ECO:0000313" key="2">
    <source>
        <dbReference type="EMBL" id="GMN41254.1"/>
    </source>
</evidence>
<feature type="region of interest" description="Disordered" evidence="1">
    <location>
        <begin position="129"/>
        <end position="160"/>
    </location>
</feature>
<keyword evidence="3" id="KW-1185">Reference proteome</keyword>
<feature type="region of interest" description="Disordered" evidence="1">
    <location>
        <begin position="1"/>
        <end position="81"/>
    </location>
</feature>
<name>A0AA87ZWI8_FICCA</name>
<proteinExistence type="predicted"/>
<feature type="compositionally biased region" description="Basic and acidic residues" evidence="1">
    <location>
        <begin position="1"/>
        <end position="11"/>
    </location>
</feature>
<dbReference type="EMBL" id="BTGU01000012">
    <property type="protein sequence ID" value="GMN41254.1"/>
    <property type="molecule type" value="Genomic_DNA"/>
</dbReference>
<reference evidence="2" key="1">
    <citation type="submission" date="2023-07" db="EMBL/GenBank/DDBJ databases">
        <title>draft genome sequence of fig (Ficus carica).</title>
        <authorList>
            <person name="Takahashi T."/>
            <person name="Nishimura K."/>
        </authorList>
    </citation>
    <scope>NUCLEOTIDE SEQUENCE</scope>
</reference>
<gene>
    <name evidence="2" type="ORF">TIFTF001_010467</name>
</gene>
<organism evidence="2 3">
    <name type="scientific">Ficus carica</name>
    <name type="common">Common fig</name>
    <dbReference type="NCBI Taxonomy" id="3494"/>
    <lineage>
        <taxon>Eukaryota</taxon>
        <taxon>Viridiplantae</taxon>
        <taxon>Streptophyta</taxon>
        <taxon>Embryophyta</taxon>
        <taxon>Tracheophyta</taxon>
        <taxon>Spermatophyta</taxon>
        <taxon>Magnoliopsida</taxon>
        <taxon>eudicotyledons</taxon>
        <taxon>Gunneridae</taxon>
        <taxon>Pentapetalae</taxon>
        <taxon>rosids</taxon>
        <taxon>fabids</taxon>
        <taxon>Rosales</taxon>
        <taxon>Moraceae</taxon>
        <taxon>Ficeae</taxon>
        <taxon>Ficus</taxon>
    </lineage>
</organism>
<evidence type="ECO:0000256" key="1">
    <source>
        <dbReference type="SAM" id="MobiDB-lite"/>
    </source>
</evidence>
<evidence type="ECO:0000313" key="3">
    <source>
        <dbReference type="Proteomes" id="UP001187192"/>
    </source>
</evidence>
<accession>A0AA87ZWI8</accession>
<protein>
    <submittedName>
        <fullName evidence="2">Uncharacterized protein</fullName>
    </submittedName>
</protein>
<sequence>MDVRQRWEGLVHRTGKSSRGGGRDWFAGQEKSSEAVKGTGGDGDPSSRCCGCRRAHDPRSPNVDEAALEDSGMPETIARPEGVKFDSVSRRIRPSRVREIRRRRRPLRFHQKNSDLSSASVKAMEIVKPHPPLAGSSIPSPRTEGAVAWPETGRRTTWSG</sequence>